<keyword evidence="1" id="KW-0472">Membrane</keyword>
<reference evidence="2" key="1">
    <citation type="submission" date="2021-09" db="EMBL/GenBank/DDBJ databases">
        <title>The genome of Mauremys mutica provides insights into the evolution of semi-aquatic lifestyle.</title>
        <authorList>
            <person name="Gong S."/>
            <person name="Gao Y."/>
        </authorList>
    </citation>
    <scope>NUCLEOTIDE SEQUENCE</scope>
    <source>
        <strain evidence="2">MM-2020</strain>
        <tissue evidence="2">Muscle</tissue>
    </source>
</reference>
<evidence type="ECO:0000256" key="1">
    <source>
        <dbReference type="SAM" id="Phobius"/>
    </source>
</evidence>
<feature type="transmembrane region" description="Helical" evidence="1">
    <location>
        <begin position="51"/>
        <end position="73"/>
    </location>
</feature>
<evidence type="ECO:0000313" key="3">
    <source>
        <dbReference type="Proteomes" id="UP000827986"/>
    </source>
</evidence>
<protein>
    <submittedName>
        <fullName evidence="2">Uncharacterized protein</fullName>
    </submittedName>
</protein>
<dbReference type="AlphaFoldDB" id="A0A9D3XB73"/>
<dbReference type="Proteomes" id="UP000827986">
    <property type="component" value="Unassembled WGS sequence"/>
</dbReference>
<keyword evidence="3" id="KW-1185">Reference proteome</keyword>
<dbReference type="EMBL" id="JAHDVG010000474">
    <property type="protein sequence ID" value="KAH1178509.1"/>
    <property type="molecule type" value="Genomic_DNA"/>
</dbReference>
<accession>A0A9D3XB73</accession>
<gene>
    <name evidence="2" type="ORF">KIL84_012211</name>
</gene>
<evidence type="ECO:0000313" key="2">
    <source>
        <dbReference type="EMBL" id="KAH1178509.1"/>
    </source>
</evidence>
<name>A0A9D3XB73_9SAUR</name>
<keyword evidence="1" id="KW-0812">Transmembrane</keyword>
<sequence length="106" mass="12283">MQQLGKKRFKDVPFFCLCDTQRPGGRDLLLLFFKVFTSDFFNVEISVRVHLVFLILPENSLGVLIQIFLLALIEESVESLIKTLSWGHLSKIEIESKHFKQVSHFS</sequence>
<keyword evidence="1" id="KW-1133">Transmembrane helix</keyword>
<comment type="caution">
    <text evidence="2">The sequence shown here is derived from an EMBL/GenBank/DDBJ whole genome shotgun (WGS) entry which is preliminary data.</text>
</comment>
<proteinExistence type="predicted"/>
<organism evidence="2 3">
    <name type="scientific">Mauremys mutica</name>
    <name type="common">yellowpond turtle</name>
    <dbReference type="NCBI Taxonomy" id="74926"/>
    <lineage>
        <taxon>Eukaryota</taxon>
        <taxon>Metazoa</taxon>
        <taxon>Chordata</taxon>
        <taxon>Craniata</taxon>
        <taxon>Vertebrata</taxon>
        <taxon>Euteleostomi</taxon>
        <taxon>Archelosauria</taxon>
        <taxon>Testudinata</taxon>
        <taxon>Testudines</taxon>
        <taxon>Cryptodira</taxon>
        <taxon>Durocryptodira</taxon>
        <taxon>Testudinoidea</taxon>
        <taxon>Geoemydidae</taxon>
        <taxon>Geoemydinae</taxon>
        <taxon>Mauremys</taxon>
    </lineage>
</organism>